<name>A0A8X6MW67_NEPPI</name>
<comment type="caution">
    <text evidence="1">The sequence shown here is derived from an EMBL/GenBank/DDBJ whole genome shotgun (WGS) entry which is preliminary data.</text>
</comment>
<protein>
    <submittedName>
        <fullName evidence="1">Integrase catalytic domain-containing protein</fullName>
    </submittedName>
</protein>
<organism evidence="1 2">
    <name type="scientific">Nephila pilipes</name>
    <name type="common">Giant wood spider</name>
    <name type="synonym">Nephila maculata</name>
    <dbReference type="NCBI Taxonomy" id="299642"/>
    <lineage>
        <taxon>Eukaryota</taxon>
        <taxon>Metazoa</taxon>
        <taxon>Ecdysozoa</taxon>
        <taxon>Arthropoda</taxon>
        <taxon>Chelicerata</taxon>
        <taxon>Arachnida</taxon>
        <taxon>Araneae</taxon>
        <taxon>Araneomorphae</taxon>
        <taxon>Entelegynae</taxon>
        <taxon>Araneoidea</taxon>
        <taxon>Nephilidae</taxon>
        <taxon>Nephila</taxon>
    </lineage>
</organism>
<dbReference type="Proteomes" id="UP000887013">
    <property type="component" value="Unassembled WGS sequence"/>
</dbReference>
<reference evidence="1" key="1">
    <citation type="submission" date="2020-08" db="EMBL/GenBank/DDBJ databases">
        <title>Multicomponent nature underlies the extraordinary mechanical properties of spider dragline silk.</title>
        <authorList>
            <person name="Kono N."/>
            <person name="Nakamura H."/>
            <person name="Mori M."/>
            <person name="Yoshida Y."/>
            <person name="Ohtoshi R."/>
            <person name="Malay A.D."/>
            <person name="Moran D.A.P."/>
            <person name="Tomita M."/>
            <person name="Numata K."/>
            <person name="Arakawa K."/>
        </authorList>
    </citation>
    <scope>NUCLEOTIDE SEQUENCE</scope>
</reference>
<gene>
    <name evidence="1" type="primary">AVEN_148766_1</name>
    <name evidence="1" type="ORF">NPIL_279381</name>
</gene>
<sequence length="139" mass="16371">MNPRSQTCRTVQLSLRNILDGNEIVMQELKTDEILRTKINFANERLRFEMENKGFTLNWGFGEASGENEISLFIDGGYCVKLPWKPVMQKLTNNREVAWKCYEGLVQRFRKSTSLPENYKRVIEEYHNEDIVEKSWSDS</sequence>
<evidence type="ECO:0000313" key="2">
    <source>
        <dbReference type="Proteomes" id="UP000887013"/>
    </source>
</evidence>
<proteinExistence type="predicted"/>
<keyword evidence="2" id="KW-1185">Reference proteome</keyword>
<evidence type="ECO:0000313" key="1">
    <source>
        <dbReference type="EMBL" id="GFS81375.1"/>
    </source>
</evidence>
<dbReference type="AlphaFoldDB" id="A0A8X6MW67"/>
<accession>A0A8X6MW67</accession>
<dbReference type="EMBL" id="BMAW01051594">
    <property type="protein sequence ID" value="GFS81375.1"/>
    <property type="molecule type" value="Genomic_DNA"/>
</dbReference>